<dbReference type="InterPro" id="IPR036259">
    <property type="entry name" value="MFS_trans_sf"/>
</dbReference>
<dbReference type="InterPro" id="IPR020846">
    <property type="entry name" value="MFS_dom"/>
</dbReference>
<dbReference type="Pfam" id="PF00083">
    <property type="entry name" value="Sugar_tr"/>
    <property type="match status" value="1"/>
</dbReference>
<dbReference type="Proteomes" id="UP000004217">
    <property type="component" value="Unassembled WGS sequence"/>
</dbReference>
<keyword evidence="2" id="KW-0813">Transport</keyword>
<feature type="transmembrane region" description="Helical" evidence="6">
    <location>
        <begin position="115"/>
        <end position="137"/>
    </location>
</feature>
<dbReference type="CDD" id="cd17316">
    <property type="entry name" value="MFS_SV2_like"/>
    <property type="match status" value="1"/>
</dbReference>
<keyword evidence="4 6" id="KW-1133">Transmembrane helix</keyword>
<gene>
    <name evidence="8" type="ORF">SZN_17482</name>
</gene>
<evidence type="ECO:0000256" key="2">
    <source>
        <dbReference type="ARBA" id="ARBA00022448"/>
    </source>
</evidence>
<proteinExistence type="predicted"/>
<evidence type="ECO:0000259" key="7">
    <source>
        <dbReference type="PROSITE" id="PS50850"/>
    </source>
</evidence>
<dbReference type="Gene3D" id="1.20.1250.20">
    <property type="entry name" value="MFS general substrate transporter like domains"/>
    <property type="match status" value="1"/>
</dbReference>
<name>G2GDB9_9ACTN</name>
<feature type="transmembrane region" description="Helical" evidence="6">
    <location>
        <begin position="91"/>
        <end position="109"/>
    </location>
</feature>
<evidence type="ECO:0000256" key="3">
    <source>
        <dbReference type="ARBA" id="ARBA00022692"/>
    </source>
</evidence>
<dbReference type="PANTHER" id="PTHR23511">
    <property type="entry name" value="SYNAPTIC VESICLE GLYCOPROTEIN 2"/>
    <property type="match status" value="1"/>
</dbReference>
<comment type="caution">
    <text evidence="8">The sequence shown here is derived from an EMBL/GenBank/DDBJ whole genome shotgun (WGS) entry which is preliminary data.</text>
</comment>
<dbReference type="PANTHER" id="PTHR23511:SF34">
    <property type="entry name" value="SYNAPTIC VESICLE GLYCOPROTEIN 2"/>
    <property type="match status" value="1"/>
</dbReference>
<feature type="transmembrane region" description="Helical" evidence="6">
    <location>
        <begin position="149"/>
        <end position="172"/>
    </location>
</feature>
<evidence type="ECO:0000256" key="4">
    <source>
        <dbReference type="ARBA" id="ARBA00022989"/>
    </source>
</evidence>
<feature type="transmembrane region" description="Helical" evidence="6">
    <location>
        <begin position="178"/>
        <end position="200"/>
    </location>
</feature>
<dbReference type="PATRIC" id="fig|700597.3.peg.3426"/>
<dbReference type="PROSITE" id="PS50850">
    <property type="entry name" value="MFS"/>
    <property type="match status" value="1"/>
</dbReference>
<evidence type="ECO:0000256" key="1">
    <source>
        <dbReference type="ARBA" id="ARBA00004651"/>
    </source>
</evidence>
<protein>
    <submittedName>
        <fullName evidence="8">Major facilitator transporter</fullName>
    </submittedName>
</protein>
<feature type="transmembrane region" description="Helical" evidence="6">
    <location>
        <begin position="60"/>
        <end position="79"/>
    </location>
</feature>
<evidence type="ECO:0000256" key="6">
    <source>
        <dbReference type="SAM" id="Phobius"/>
    </source>
</evidence>
<dbReference type="RefSeq" id="WP_007496694.1">
    <property type="nucleotide sequence ID" value="NZ_AGBF01000053.1"/>
</dbReference>
<organism evidence="8 9">
    <name type="scientific">Streptomyces zinciresistens K42</name>
    <dbReference type="NCBI Taxonomy" id="700597"/>
    <lineage>
        <taxon>Bacteria</taxon>
        <taxon>Bacillati</taxon>
        <taxon>Actinomycetota</taxon>
        <taxon>Actinomycetes</taxon>
        <taxon>Kitasatosporales</taxon>
        <taxon>Streptomycetaceae</taxon>
        <taxon>Streptomyces</taxon>
    </lineage>
</organism>
<evidence type="ECO:0000313" key="8">
    <source>
        <dbReference type="EMBL" id="EGX58518.1"/>
    </source>
</evidence>
<keyword evidence="5 6" id="KW-0472">Membrane</keyword>
<feature type="transmembrane region" description="Helical" evidence="6">
    <location>
        <begin position="405"/>
        <end position="427"/>
    </location>
</feature>
<dbReference type="SUPFAM" id="SSF103473">
    <property type="entry name" value="MFS general substrate transporter"/>
    <property type="match status" value="1"/>
</dbReference>
<feature type="domain" description="Major facilitator superfamily (MFS) profile" evidence="7">
    <location>
        <begin position="25"/>
        <end position="431"/>
    </location>
</feature>
<feature type="transmembrane region" description="Helical" evidence="6">
    <location>
        <begin position="255"/>
        <end position="275"/>
    </location>
</feature>
<feature type="transmembrane region" description="Helical" evidence="6">
    <location>
        <begin position="342"/>
        <end position="364"/>
    </location>
</feature>
<dbReference type="GO" id="GO:0005886">
    <property type="term" value="C:plasma membrane"/>
    <property type="evidence" value="ECO:0007669"/>
    <property type="project" value="UniProtKB-SubCell"/>
</dbReference>
<evidence type="ECO:0000256" key="5">
    <source>
        <dbReference type="ARBA" id="ARBA00023136"/>
    </source>
</evidence>
<feature type="transmembrane region" description="Helical" evidence="6">
    <location>
        <begin position="287"/>
        <end position="309"/>
    </location>
</feature>
<comment type="subcellular location">
    <subcellularLocation>
        <location evidence="1">Cell membrane</location>
        <topology evidence="1">Multi-pass membrane protein</topology>
    </subcellularLocation>
</comment>
<keyword evidence="3 6" id="KW-0812">Transmembrane</keyword>
<evidence type="ECO:0000313" key="9">
    <source>
        <dbReference type="Proteomes" id="UP000004217"/>
    </source>
</evidence>
<dbReference type="GO" id="GO:0022857">
    <property type="term" value="F:transmembrane transporter activity"/>
    <property type="evidence" value="ECO:0007669"/>
    <property type="project" value="InterPro"/>
</dbReference>
<feature type="transmembrane region" description="Helical" evidence="6">
    <location>
        <begin position="376"/>
        <end position="399"/>
    </location>
</feature>
<reference evidence="8 9" key="1">
    <citation type="submission" date="2011-08" db="EMBL/GenBank/DDBJ databases">
        <authorList>
            <person name="Lin Y."/>
            <person name="Hao X."/>
            <person name="Johnstone L."/>
            <person name="Miller S.J."/>
            <person name="Wei G."/>
            <person name="Rensing C."/>
        </authorList>
    </citation>
    <scope>NUCLEOTIDE SEQUENCE [LARGE SCALE GENOMIC DNA]</scope>
    <source>
        <strain evidence="8 9">K42</strain>
    </source>
</reference>
<sequence>MTETARTDAPVAYEDAPLTRFHIRVAVAGTGGQFSDGFILGIIGIVLTSASGALGLTPLWIGLLGAATLAGLFLGAVVTGPIADKVGRKHIFGWNMSVFAVLSGLQFFIQEPWQLLVLRLLIGVVLGADYVVSKSLVTELSPRRSRGRLMSLLAVAWAGGYVMAYLVGFLLTDVGGESWRYMLAVSALPAVLTFGFRLGVPESPLWLTRHGRTEEAAAIIRRHLGPGVQPPPEVTSTRQGGMRDLFTAKHRKRTAVGALFYVCQVIPFFALGTFAPQVMKSLGVTSALAAGAAYNVFLLVGAVLGLLFIDRIPRRSFLIGTFFAGAALLTALMAFADVNPVIAVGLFALFALVLAAAVNLEFVYPPELFPTEVRASGVGVAVAASRLGSASSTFLLPIVVDAYGVNVALGGCVAVLAVGGLICWAWAPETSRQSLTEAPDAPAEHPAAQPAH</sequence>
<feature type="transmembrane region" description="Helical" evidence="6">
    <location>
        <begin position="316"/>
        <end position="336"/>
    </location>
</feature>
<dbReference type="OrthoDB" id="9109650at2"/>
<keyword evidence="9" id="KW-1185">Reference proteome</keyword>
<dbReference type="AlphaFoldDB" id="G2GDB9"/>
<accession>G2GDB9</accession>
<dbReference type="EMBL" id="AGBF01000053">
    <property type="protein sequence ID" value="EGX58518.1"/>
    <property type="molecule type" value="Genomic_DNA"/>
</dbReference>
<dbReference type="InterPro" id="IPR005828">
    <property type="entry name" value="MFS_sugar_transport-like"/>
</dbReference>